<dbReference type="InParanoid" id="A0A7M7MZP7"/>
<dbReference type="RefSeq" id="XP_030829022.1">
    <property type="nucleotide sequence ID" value="XM_030973162.1"/>
</dbReference>
<feature type="region of interest" description="Disordered" evidence="1">
    <location>
        <begin position="375"/>
        <end position="450"/>
    </location>
</feature>
<reference evidence="2" key="2">
    <citation type="submission" date="2021-01" db="UniProtKB">
        <authorList>
            <consortium name="EnsemblMetazoa"/>
        </authorList>
    </citation>
    <scope>IDENTIFICATION</scope>
</reference>
<dbReference type="KEGG" id="spu:105444654"/>
<proteinExistence type="predicted"/>
<dbReference type="EnsemblMetazoa" id="XM_030973162">
    <property type="protein sequence ID" value="XP_030829022"/>
    <property type="gene ID" value="LOC105444654"/>
</dbReference>
<dbReference type="GeneID" id="105444654"/>
<dbReference type="Proteomes" id="UP000007110">
    <property type="component" value="Unassembled WGS sequence"/>
</dbReference>
<sequence>MSKQQAQNVYSGMDRPYYSTTPLDGKVCGPRLSADLPKSQQTTPLSKLACETKLPQCVRITKTFLASGCHSKFKKGDVFMLHFVYAKPVIHAVDTKTGKGLRLPLYTRQEFEILPLDPLLDDKVYDGTASLIDAQPLPKVVRVVDAHCSTYPDEQQSTDDIIEIQYIEVDKVLGKVLVGKLTDPFSQHSSRFRFSKEMTFSSYTTMVVPEFQRLSQLKSHDFPQRVRIPDTSDGRRNRLSERVLSLIDYCEEDCILATRSGDTNVYCLPLSTPISLERTPLPAEKQVTSMLLPLYASINTTWNMVDPTQGGLPHLLEEIPQPIAEVLVPWLASWEGKRRIETVMPKYDVQRRKSDEEKGEKIKRLESTIETYQRELRKAGLIDTPPPRPPRSGGRGTETLAPSITAEPLQSLKALSPPTAIDSRAQLSEPKSSAISTPQTKKHEDDDDDE</sequence>
<feature type="compositionally biased region" description="Polar residues" evidence="1">
    <location>
        <begin position="425"/>
        <end position="439"/>
    </location>
</feature>
<evidence type="ECO:0000256" key="1">
    <source>
        <dbReference type="SAM" id="MobiDB-lite"/>
    </source>
</evidence>
<organism evidence="2 3">
    <name type="scientific">Strongylocentrotus purpuratus</name>
    <name type="common">Purple sea urchin</name>
    <dbReference type="NCBI Taxonomy" id="7668"/>
    <lineage>
        <taxon>Eukaryota</taxon>
        <taxon>Metazoa</taxon>
        <taxon>Echinodermata</taxon>
        <taxon>Eleutherozoa</taxon>
        <taxon>Echinozoa</taxon>
        <taxon>Echinoidea</taxon>
        <taxon>Euechinoidea</taxon>
        <taxon>Echinacea</taxon>
        <taxon>Camarodonta</taxon>
        <taxon>Echinidea</taxon>
        <taxon>Strongylocentrotidae</taxon>
        <taxon>Strongylocentrotus</taxon>
    </lineage>
</organism>
<reference evidence="3" key="1">
    <citation type="submission" date="2015-02" db="EMBL/GenBank/DDBJ databases">
        <title>Genome sequencing for Strongylocentrotus purpuratus.</title>
        <authorList>
            <person name="Murali S."/>
            <person name="Liu Y."/>
            <person name="Vee V."/>
            <person name="English A."/>
            <person name="Wang M."/>
            <person name="Skinner E."/>
            <person name="Han Y."/>
            <person name="Muzny D.M."/>
            <person name="Worley K.C."/>
            <person name="Gibbs R.A."/>
        </authorList>
    </citation>
    <scope>NUCLEOTIDE SEQUENCE</scope>
</reference>
<keyword evidence="3" id="KW-1185">Reference proteome</keyword>
<dbReference type="OMA" id="MESWRES"/>
<dbReference type="AlphaFoldDB" id="A0A7M7MZP7"/>
<protein>
    <submittedName>
        <fullName evidence="2">Uncharacterized protein</fullName>
    </submittedName>
</protein>
<dbReference type="OrthoDB" id="10064104at2759"/>
<evidence type="ECO:0000313" key="3">
    <source>
        <dbReference type="Proteomes" id="UP000007110"/>
    </source>
</evidence>
<accession>A0A7M7MZP7</accession>
<name>A0A7M7MZP7_STRPU</name>
<evidence type="ECO:0000313" key="2">
    <source>
        <dbReference type="EnsemblMetazoa" id="XP_030829022"/>
    </source>
</evidence>